<dbReference type="InterPro" id="IPR012337">
    <property type="entry name" value="RNaseH-like_sf"/>
</dbReference>
<evidence type="ECO:0000256" key="3">
    <source>
        <dbReference type="ARBA" id="ARBA00022578"/>
    </source>
</evidence>
<name>A0A3N4ZMF7_9MICO</name>
<proteinExistence type="inferred from homology"/>
<comment type="function">
    <text evidence="1">Required for the transposition of the insertion element.</text>
</comment>
<dbReference type="GO" id="GO:0004803">
    <property type="term" value="F:transposase activity"/>
    <property type="evidence" value="ECO:0007669"/>
    <property type="project" value="InterPro"/>
</dbReference>
<comment type="caution">
    <text evidence="8">The sequence shown here is derived from an EMBL/GenBank/DDBJ whole genome shotgun (WGS) entry which is preliminary data.</text>
</comment>
<evidence type="ECO:0000313" key="9">
    <source>
        <dbReference type="Proteomes" id="UP000280726"/>
    </source>
</evidence>
<organism evidence="8 9">
    <name type="scientific">Georgenia muralis</name>
    <dbReference type="NCBI Taxonomy" id="154117"/>
    <lineage>
        <taxon>Bacteria</taxon>
        <taxon>Bacillati</taxon>
        <taxon>Actinomycetota</taxon>
        <taxon>Actinomycetes</taxon>
        <taxon>Micrococcales</taxon>
        <taxon>Bogoriellaceae</taxon>
        <taxon>Georgenia</taxon>
    </lineage>
</organism>
<dbReference type="AlphaFoldDB" id="A0A3N4ZMF7"/>
<keyword evidence="9" id="KW-1185">Reference proteome</keyword>
<evidence type="ECO:0000256" key="6">
    <source>
        <dbReference type="SAM" id="MobiDB-lite"/>
    </source>
</evidence>
<dbReference type="Proteomes" id="UP000280726">
    <property type="component" value="Unassembled WGS sequence"/>
</dbReference>
<dbReference type="GO" id="GO:0006313">
    <property type="term" value="P:DNA transposition"/>
    <property type="evidence" value="ECO:0007669"/>
    <property type="project" value="InterPro"/>
</dbReference>
<dbReference type="InterPro" id="IPR053392">
    <property type="entry name" value="Transposase_IS30-like"/>
</dbReference>
<dbReference type="GO" id="GO:0015074">
    <property type="term" value="P:DNA integration"/>
    <property type="evidence" value="ECO:0007669"/>
    <property type="project" value="InterPro"/>
</dbReference>
<dbReference type="SUPFAM" id="SSF53098">
    <property type="entry name" value="Ribonuclease H-like"/>
    <property type="match status" value="1"/>
</dbReference>
<dbReference type="PANTHER" id="PTHR10948">
    <property type="entry name" value="TRANSPOSASE"/>
    <property type="match status" value="1"/>
</dbReference>
<dbReference type="InterPro" id="IPR001584">
    <property type="entry name" value="Integrase_cat-core"/>
</dbReference>
<dbReference type="PANTHER" id="PTHR10948:SF23">
    <property type="entry name" value="TRANSPOSASE INSI FOR INSERTION SEQUENCE ELEMENT IS30A-RELATED"/>
    <property type="match status" value="1"/>
</dbReference>
<evidence type="ECO:0000259" key="7">
    <source>
        <dbReference type="PROSITE" id="PS50994"/>
    </source>
</evidence>
<reference evidence="8 9" key="1">
    <citation type="submission" date="2018-11" db="EMBL/GenBank/DDBJ databases">
        <title>Sequencing the genomes of 1000 actinobacteria strains.</title>
        <authorList>
            <person name="Klenk H.-P."/>
        </authorList>
    </citation>
    <scope>NUCLEOTIDE SEQUENCE [LARGE SCALE GENOMIC DNA]</scope>
    <source>
        <strain evidence="8 9">DSM 14418</strain>
    </source>
</reference>
<protein>
    <submittedName>
        <fullName evidence="8">IS30 family transposase</fullName>
    </submittedName>
</protein>
<dbReference type="EMBL" id="RKRA01000001">
    <property type="protein sequence ID" value="RPF26958.1"/>
    <property type="molecule type" value="Genomic_DNA"/>
</dbReference>
<dbReference type="PROSITE" id="PS01043">
    <property type="entry name" value="TRANSPOSASE_IS30"/>
    <property type="match status" value="1"/>
</dbReference>
<dbReference type="InterPro" id="IPR025246">
    <property type="entry name" value="IS30-like_HTH"/>
</dbReference>
<dbReference type="Pfam" id="PF13936">
    <property type="entry name" value="HTH_38"/>
    <property type="match status" value="1"/>
</dbReference>
<evidence type="ECO:0000256" key="4">
    <source>
        <dbReference type="ARBA" id="ARBA00023125"/>
    </source>
</evidence>
<dbReference type="InterPro" id="IPR036397">
    <property type="entry name" value="RNaseH_sf"/>
</dbReference>
<feature type="domain" description="Integrase catalytic" evidence="7">
    <location>
        <begin position="222"/>
        <end position="386"/>
    </location>
</feature>
<evidence type="ECO:0000256" key="1">
    <source>
        <dbReference type="ARBA" id="ARBA00002190"/>
    </source>
</evidence>
<dbReference type="InterPro" id="IPR051917">
    <property type="entry name" value="Transposase-Integrase"/>
</dbReference>
<evidence type="ECO:0000256" key="2">
    <source>
        <dbReference type="ARBA" id="ARBA00006363"/>
    </source>
</evidence>
<accession>A0A3N4ZMF7</accession>
<comment type="similarity">
    <text evidence="2">Belongs to the transposase IS30 family.</text>
</comment>
<feature type="region of interest" description="Disordered" evidence="6">
    <location>
        <begin position="105"/>
        <end position="129"/>
    </location>
</feature>
<dbReference type="Pfam" id="PF00665">
    <property type="entry name" value="rve"/>
    <property type="match status" value="1"/>
</dbReference>
<keyword evidence="4" id="KW-0238">DNA-binding</keyword>
<dbReference type="NCBIfam" id="NF033563">
    <property type="entry name" value="transpos_IS30"/>
    <property type="match status" value="1"/>
</dbReference>
<feature type="compositionally biased region" description="Basic and acidic residues" evidence="6">
    <location>
        <begin position="117"/>
        <end position="129"/>
    </location>
</feature>
<dbReference type="PROSITE" id="PS50994">
    <property type="entry name" value="INTEGRASE"/>
    <property type="match status" value="1"/>
</dbReference>
<dbReference type="Gene3D" id="3.30.420.10">
    <property type="entry name" value="Ribonuclease H-like superfamily/Ribonuclease H"/>
    <property type="match status" value="1"/>
</dbReference>
<dbReference type="InterPro" id="IPR001598">
    <property type="entry name" value="Transposase_IS30_CS"/>
</dbReference>
<sequence>MGCRPPVRREVQREFWRLVAGGVSTAAAGEAVGASLTLAHRWFRDAGGMAPMSLADPTGRYLSFEEREVISLEHAGGVSARGIGLLLGRSPSTITRELARNVGARQTGYRASRAHAKAAERARRPKPSKVETNEALRAYVQAKLAEDFSPEQISHRLRVDFPEDESMRIGHEAVYRSLYLQTHGALTRELTKHLRTGRYLRQPRKRLDGRTNRSFITEDIHISARPPEAADRAVPGHWEGDLIVGHDNGSAIGTLVERTTGFTMLLHLPVNHAAPTVASALAAKIQTLPKALRASLTWDQGIEMSKHELVTAETGLQIYFCDPHSPWQRGTNENTNGLLRQYFPKGGDLSVFPPDYLDYIAAKLNAHHANAYSGEHRPKPWTSSSPRPPDQQCCNHHENSP</sequence>
<feature type="region of interest" description="Disordered" evidence="6">
    <location>
        <begin position="374"/>
        <end position="401"/>
    </location>
</feature>
<dbReference type="GO" id="GO:0003677">
    <property type="term" value="F:DNA binding"/>
    <property type="evidence" value="ECO:0007669"/>
    <property type="project" value="UniProtKB-KW"/>
</dbReference>
<evidence type="ECO:0000313" key="8">
    <source>
        <dbReference type="EMBL" id="RPF26958.1"/>
    </source>
</evidence>
<keyword evidence="3" id="KW-0815">Transposition</keyword>
<keyword evidence="5" id="KW-0233">DNA recombination</keyword>
<evidence type="ECO:0000256" key="5">
    <source>
        <dbReference type="ARBA" id="ARBA00023172"/>
    </source>
</evidence>
<gene>
    <name evidence="8" type="ORF">EDD32_1418</name>
</gene>
<dbReference type="GO" id="GO:0005829">
    <property type="term" value="C:cytosol"/>
    <property type="evidence" value="ECO:0007669"/>
    <property type="project" value="TreeGrafter"/>
</dbReference>